<dbReference type="GO" id="GO:0004523">
    <property type="term" value="F:RNA-DNA hybrid ribonuclease activity"/>
    <property type="evidence" value="ECO:0007669"/>
    <property type="project" value="InterPro"/>
</dbReference>
<evidence type="ECO:0000313" key="3">
    <source>
        <dbReference type="Proteomes" id="UP000593561"/>
    </source>
</evidence>
<organism evidence="2 3">
    <name type="scientific">Gossypium davidsonii</name>
    <name type="common">Davidson's cotton</name>
    <name type="synonym">Gossypium klotzschianum subsp. davidsonii</name>
    <dbReference type="NCBI Taxonomy" id="34287"/>
    <lineage>
        <taxon>Eukaryota</taxon>
        <taxon>Viridiplantae</taxon>
        <taxon>Streptophyta</taxon>
        <taxon>Embryophyta</taxon>
        <taxon>Tracheophyta</taxon>
        <taxon>Spermatophyta</taxon>
        <taxon>Magnoliopsida</taxon>
        <taxon>eudicotyledons</taxon>
        <taxon>Gunneridae</taxon>
        <taxon>Pentapetalae</taxon>
        <taxon>rosids</taxon>
        <taxon>malvids</taxon>
        <taxon>Malvales</taxon>
        <taxon>Malvaceae</taxon>
        <taxon>Malvoideae</taxon>
        <taxon>Gossypium</taxon>
    </lineage>
</organism>
<dbReference type="Gene3D" id="3.30.420.10">
    <property type="entry name" value="Ribonuclease H-like superfamily/Ribonuclease H"/>
    <property type="match status" value="1"/>
</dbReference>
<dbReference type="CDD" id="cd06222">
    <property type="entry name" value="RNase_H_like"/>
    <property type="match status" value="1"/>
</dbReference>
<dbReference type="InterPro" id="IPR012337">
    <property type="entry name" value="RNaseH-like_sf"/>
</dbReference>
<comment type="caution">
    <text evidence="2">The sequence shown here is derived from an EMBL/GenBank/DDBJ whole genome shotgun (WGS) entry which is preliminary data.</text>
</comment>
<dbReference type="PANTHER" id="PTHR47723:SF24">
    <property type="entry name" value="RNASE H TYPE-1 DOMAIN-CONTAINING PROTEIN"/>
    <property type="match status" value="1"/>
</dbReference>
<dbReference type="InterPro" id="IPR002156">
    <property type="entry name" value="RNaseH_domain"/>
</dbReference>
<protein>
    <recommendedName>
        <fullName evidence="1">RNase H type-1 domain-containing protein</fullName>
    </recommendedName>
</protein>
<dbReference type="EMBL" id="JABFAC010000009">
    <property type="protein sequence ID" value="MBA0624128.1"/>
    <property type="molecule type" value="Genomic_DNA"/>
</dbReference>
<accession>A0A7J8SDG5</accession>
<proteinExistence type="predicted"/>
<dbReference type="InterPro" id="IPR036397">
    <property type="entry name" value="RNaseH_sf"/>
</dbReference>
<evidence type="ECO:0000313" key="2">
    <source>
        <dbReference type="EMBL" id="MBA0624128.1"/>
    </source>
</evidence>
<sequence>IVDGLTLLYDCGFGSILIETDNLEAVKTLQERTTNGSNSVLIRRVHQLLLRFEQWNIRHIPRKDNQDVDRMVKLVYYKSYDLCLYETSSLVELI</sequence>
<dbReference type="Pfam" id="PF13456">
    <property type="entry name" value="RVT_3"/>
    <property type="match status" value="1"/>
</dbReference>
<dbReference type="InterPro" id="IPR053151">
    <property type="entry name" value="RNase_H-like"/>
</dbReference>
<name>A0A7J8SDG5_GOSDV</name>
<reference evidence="2 3" key="1">
    <citation type="journal article" date="2019" name="Genome Biol. Evol.">
        <title>Insights into the evolution of the New World diploid cottons (Gossypium, subgenus Houzingenia) based on genome sequencing.</title>
        <authorList>
            <person name="Grover C.E."/>
            <person name="Arick M.A. 2nd"/>
            <person name="Thrash A."/>
            <person name="Conover J.L."/>
            <person name="Sanders W.S."/>
            <person name="Peterson D.G."/>
            <person name="Frelichowski J.E."/>
            <person name="Scheffler J.A."/>
            <person name="Scheffler B.E."/>
            <person name="Wendel J.F."/>
        </authorList>
    </citation>
    <scope>NUCLEOTIDE SEQUENCE [LARGE SCALE GENOMIC DNA]</scope>
    <source>
        <strain evidence="2">27</strain>
        <tissue evidence="2">Leaf</tissue>
    </source>
</reference>
<dbReference type="PANTHER" id="PTHR47723">
    <property type="entry name" value="OS05G0353850 PROTEIN"/>
    <property type="match status" value="1"/>
</dbReference>
<keyword evidence="3" id="KW-1185">Reference proteome</keyword>
<dbReference type="Proteomes" id="UP000593561">
    <property type="component" value="Unassembled WGS sequence"/>
</dbReference>
<dbReference type="InterPro" id="IPR044730">
    <property type="entry name" value="RNase_H-like_dom_plant"/>
</dbReference>
<feature type="non-terminal residue" evidence="2">
    <location>
        <position position="1"/>
    </location>
</feature>
<dbReference type="AlphaFoldDB" id="A0A7J8SDG5"/>
<dbReference type="GO" id="GO:0003676">
    <property type="term" value="F:nucleic acid binding"/>
    <property type="evidence" value="ECO:0007669"/>
    <property type="project" value="InterPro"/>
</dbReference>
<feature type="domain" description="RNase H type-1" evidence="1">
    <location>
        <begin position="2"/>
        <end position="73"/>
    </location>
</feature>
<dbReference type="SUPFAM" id="SSF53098">
    <property type="entry name" value="Ribonuclease H-like"/>
    <property type="match status" value="1"/>
</dbReference>
<evidence type="ECO:0000259" key="1">
    <source>
        <dbReference type="Pfam" id="PF13456"/>
    </source>
</evidence>
<gene>
    <name evidence="2" type="ORF">Godav_009528</name>
</gene>